<dbReference type="EMBL" id="OBQD01000001">
    <property type="protein sequence ID" value="SOC35266.1"/>
    <property type="molecule type" value="Genomic_DNA"/>
</dbReference>
<dbReference type="OrthoDB" id="8163917at2"/>
<organism evidence="2 3">
    <name type="scientific">Rhizobium subbaraonis</name>
    <dbReference type="NCBI Taxonomy" id="908946"/>
    <lineage>
        <taxon>Bacteria</taxon>
        <taxon>Pseudomonadati</taxon>
        <taxon>Pseudomonadota</taxon>
        <taxon>Alphaproteobacteria</taxon>
        <taxon>Hyphomicrobiales</taxon>
        <taxon>Rhizobiaceae</taxon>
        <taxon>Rhizobium/Agrobacterium group</taxon>
        <taxon>Rhizobium</taxon>
    </lineage>
</organism>
<feature type="signal peptide" evidence="1">
    <location>
        <begin position="1"/>
        <end position="17"/>
    </location>
</feature>
<dbReference type="AlphaFoldDB" id="A0A285U421"/>
<evidence type="ECO:0000313" key="2">
    <source>
        <dbReference type="EMBL" id="SOC35266.1"/>
    </source>
</evidence>
<dbReference type="RefSeq" id="WP_097135678.1">
    <property type="nucleotide sequence ID" value="NZ_OBQD01000001.1"/>
</dbReference>
<proteinExistence type="predicted"/>
<reference evidence="2 3" key="1">
    <citation type="submission" date="2017-08" db="EMBL/GenBank/DDBJ databases">
        <authorList>
            <person name="de Groot N.N."/>
        </authorList>
    </citation>
    <scope>NUCLEOTIDE SEQUENCE [LARGE SCALE GENOMIC DNA]</scope>
    <source>
        <strain evidence="2 3">JC85</strain>
    </source>
</reference>
<dbReference type="PROSITE" id="PS51257">
    <property type="entry name" value="PROKAR_LIPOPROTEIN"/>
    <property type="match status" value="1"/>
</dbReference>
<sequence>MRAPFLFALGVAGVLLAGCQTVTPEQRRAADERQCLSYGFKRGTNAFATCLQRIDLNRDADRRAFLYSDVGWYGPGPYRGRYGPGW</sequence>
<accession>A0A285U421</accession>
<evidence type="ECO:0000313" key="3">
    <source>
        <dbReference type="Proteomes" id="UP000219167"/>
    </source>
</evidence>
<gene>
    <name evidence="2" type="ORF">SAMN05892877_101267</name>
</gene>
<name>A0A285U421_9HYPH</name>
<evidence type="ECO:0008006" key="4">
    <source>
        <dbReference type="Google" id="ProtNLM"/>
    </source>
</evidence>
<keyword evidence="3" id="KW-1185">Reference proteome</keyword>
<feature type="chain" id="PRO_5013307114" description="Lipoprotein" evidence="1">
    <location>
        <begin position="18"/>
        <end position="86"/>
    </location>
</feature>
<dbReference type="Proteomes" id="UP000219167">
    <property type="component" value="Unassembled WGS sequence"/>
</dbReference>
<evidence type="ECO:0000256" key="1">
    <source>
        <dbReference type="SAM" id="SignalP"/>
    </source>
</evidence>
<protein>
    <recommendedName>
        <fullName evidence="4">Lipoprotein</fullName>
    </recommendedName>
</protein>
<keyword evidence="1" id="KW-0732">Signal</keyword>